<dbReference type="InterPro" id="IPR016181">
    <property type="entry name" value="Acyl_CoA_acyltransferase"/>
</dbReference>
<evidence type="ECO:0000256" key="1">
    <source>
        <dbReference type="ARBA" id="ARBA00022679"/>
    </source>
</evidence>
<evidence type="ECO:0000259" key="3">
    <source>
        <dbReference type="PROSITE" id="PS51186"/>
    </source>
</evidence>
<dbReference type="PANTHER" id="PTHR43877">
    <property type="entry name" value="AMINOALKYLPHOSPHONATE N-ACETYLTRANSFERASE-RELATED-RELATED"/>
    <property type="match status" value="1"/>
</dbReference>
<keyword evidence="1 4" id="KW-0808">Transferase</keyword>
<dbReference type="AlphaFoldDB" id="A0A840C367"/>
<accession>A0A840C367</accession>
<dbReference type="Gene3D" id="3.40.630.30">
    <property type="match status" value="1"/>
</dbReference>
<dbReference type="InterPro" id="IPR050832">
    <property type="entry name" value="Bact_Acetyltransf"/>
</dbReference>
<keyword evidence="2" id="KW-0012">Acyltransferase</keyword>
<dbReference type="PROSITE" id="PS51186">
    <property type="entry name" value="GNAT"/>
    <property type="match status" value="1"/>
</dbReference>
<proteinExistence type="predicted"/>
<feature type="domain" description="N-acetyltransferase" evidence="3">
    <location>
        <begin position="6"/>
        <end position="147"/>
    </location>
</feature>
<dbReference type="SUPFAM" id="SSF55729">
    <property type="entry name" value="Acyl-CoA N-acyltransferases (Nat)"/>
    <property type="match status" value="1"/>
</dbReference>
<dbReference type="RefSeq" id="WP_053193225.1">
    <property type="nucleotide sequence ID" value="NZ_JACIEN010000003.1"/>
</dbReference>
<evidence type="ECO:0000256" key="2">
    <source>
        <dbReference type="ARBA" id="ARBA00023315"/>
    </source>
</evidence>
<dbReference type="Pfam" id="PF00583">
    <property type="entry name" value="Acetyltransf_1"/>
    <property type="match status" value="1"/>
</dbReference>
<dbReference type="Proteomes" id="UP000577362">
    <property type="component" value="Unassembled WGS sequence"/>
</dbReference>
<dbReference type="PANTHER" id="PTHR43877:SF1">
    <property type="entry name" value="ACETYLTRANSFERASE"/>
    <property type="match status" value="1"/>
</dbReference>
<dbReference type="CDD" id="cd04301">
    <property type="entry name" value="NAT_SF"/>
    <property type="match status" value="1"/>
</dbReference>
<gene>
    <name evidence="4" type="ORF">GGR16_003132</name>
</gene>
<keyword evidence="5" id="KW-1185">Reference proteome</keyword>
<organism evidence="4 5">
    <name type="scientific">Chelatococcus caeni</name>
    <dbReference type="NCBI Taxonomy" id="1348468"/>
    <lineage>
        <taxon>Bacteria</taxon>
        <taxon>Pseudomonadati</taxon>
        <taxon>Pseudomonadota</taxon>
        <taxon>Alphaproteobacteria</taxon>
        <taxon>Hyphomicrobiales</taxon>
        <taxon>Chelatococcaceae</taxon>
        <taxon>Chelatococcus</taxon>
    </lineage>
</organism>
<evidence type="ECO:0000313" key="4">
    <source>
        <dbReference type="EMBL" id="MBB4018098.1"/>
    </source>
</evidence>
<dbReference type="InterPro" id="IPR000182">
    <property type="entry name" value="GNAT_dom"/>
</dbReference>
<dbReference type="EMBL" id="JACIEN010000003">
    <property type="protein sequence ID" value="MBB4018098.1"/>
    <property type="molecule type" value="Genomic_DNA"/>
</dbReference>
<protein>
    <submittedName>
        <fullName evidence="4">Putative N-acetyltransferase YhbS</fullName>
    </submittedName>
</protein>
<comment type="caution">
    <text evidence="4">The sequence shown here is derived from an EMBL/GenBank/DDBJ whole genome shotgun (WGS) entry which is preliminary data.</text>
</comment>
<sequence>MTDLKLTIRRELPADAEAVEKLHERAFGPGRFSRTAFRLREGVPPLAELSFTALVGTLIVGSVRVSPVMAGEEPALVLGPLTVDPAFENRGIGAALMNASLDAARKAGHSLVLLVGDAPYYARFGFAPVPPGQFTLPGPVDPRRFLACPLQEGVMERARGPVSALRRDR</sequence>
<reference evidence="4 5" key="1">
    <citation type="submission" date="2020-08" db="EMBL/GenBank/DDBJ databases">
        <title>Genomic Encyclopedia of Type Strains, Phase IV (KMG-IV): sequencing the most valuable type-strain genomes for metagenomic binning, comparative biology and taxonomic classification.</title>
        <authorList>
            <person name="Goeker M."/>
        </authorList>
    </citation>
    <scope>NUCLEOTIDE SEQUENCE [LARGE SCALE GENOMIC DNA]</scope>
    <source>
        <strain evidence="4 5">DSM 103737</strain>
    </source>
</reference>
<name>A0A840C367_9HYPH</name>
<evidence type="ECO:0000313" key="5">
    <source>
        <dbReference type="Proteomes" id="UP000577362"/>
    </source>
</evidence>
<dbReference type="GO" id="GO:0016747">
    <property type="term" value="F:acyltransferase activity, transferring groups other than amino-acyl groups"/>
    <property type="evidence" value="ECO:0007669"/>
    <property type="project" value="InterPro"/>
</dbReference>